<accession>A0ABW7HEB7</accession>
<dbReference type="InterPro" id="IPR051407">
    <property type="entry name" value="Bact_OM_lipoprot/Surf_antigen"/>
</dbReference>
<feature type="chain" id="PRO_5046205682" description="Glycine zipper 2TM domain-containing protein" evidence="3">
    <location>
        <begin position="23"/>
        <end position="178"/>
    </location>
</feature>
<reference evidence="4 5" key="1">
    <citation type="submission" date="2024-08" db="EMBL/GenBank/DDBJ databases">
        <authorList>
            <person name="Lu H."/>
        </authorList>
    </citation>
    <scope>NUCLEOTIDE SEQUENCE [LARGE SCALE GENOMIC DNA]</scope>
    <source>
        <strain evidence="4 5">BYS78W</strain>
    </source>
</reference>
<dbReference type="Proteomes" id="UP001606134">
    <property type="component" value="Unassembled WGS sequence"/>
</dbReference>
<comment type="caution">
    <text evidence="4">The sequence shown here is derived from an EMBL/GenBank/DDBJ whole genome shotgun (WGS) entry which is preliminary data.</text>
</comment>
<dbReference type="PROSITE" id="PS51257">
    <property type="entry name" value="PROKAR_LIPOPROTEIN"/>
    <property type="match status" value="1"/>
</dbReference>
<proteinExistence type="predicted"/>
<evidence type="ECO:0000256" key="3">
    <source>
        <dbReference type="SAM" id="SignalP"/>
    </source>
</evidence>
<name>A0ABW7HEB7_9BURK</name>
<gene>
    <name evidence="4" type="ORF">ACG04R_16300</name>
</gene>
<keyword evidence="2" id="KW-0472">Membrane</keyword>
<organism evidence="4 5">
    <name type="scientific">Pelomonas candidula</name>
    <dbReference type="NCBI Taxonomy" id="3299025"/>
    <lineage>
        <taxon>Bacteria</taxon>
        <taxon>Pseudomonadati</taxon>
        <taxon>Pseudomonadota</taxon>
        <taxon>Betaproteobacteria</taxon>
        <taxon>Burkholderiales</taxon>
        <taxon>Sphaerotilaceae</taxon>
        <taxon>Roseateles</taxon>
    </lineage>
</organism>
<evidence type="ECO:0000313" key="5">
    <source>
        <dbReference type="Proteomes" id="UP001606134"/>
    </source>
</evidence>
<dbReference type="RefSeq" id="WP_394412767.1">
    <property type="nucleotide sequence ID" value="NZ_JBIGIC010000008.1"/>
</dbReference>
<evidence type="ECO:0000256" key="2">
    <source>
        <dbReference type="ARBA" id="ARBA00023136"/>
    </source>
</evidence>
<keyword evidence="3" id="KW-0732">Signal</keyword>
<protein>
    <recommendedName>
        <fullName evidence="6">Glycine zipper 2TM domain-containing protein</fullName>
    </recommendedName>
</protein>
<evidence type="ECO:0000313" key="4">
    <source>
        <dbReference type="EMBL" id="MFG6488249.1"/>
    </source>
</evidence>
<comment type="subcellular location">
    <subcellularLocation>
        <location evidence="1">Membrane</location>
    </subcellularLocation>
</comment>
<evidence type="ECO:0008006" key="6">
    <source>
        <dbReference type="Google" id="ProtNLM"/>
    </source>
</evidence>
<sequence length="178" mass="18046">MKRTLSFAAAAALVLLATTGCATQPSPFANAPIYNGQAAYQASNARVVNVESVQLVQLKRGTNGTWQAIAAPAIGGAIGGVAGSAIGKGKGNQLATVTLAAIGAGVGTAVQDASNLVPGYVYTFSYYSAEGKVTKTVPQEADDTLAHIAPGWRPGMPFPSNVKARFTQGAGGERILPL</sequence>
<keyword evidence="5" id="KW-1185">Reference proteome</keyword>
<dbReference type="PANTHER" id="PTHR35603">
    <property type="match status" value="1"/>
</dbReference>
<evidence type="ECO:0000256" key="1">
    <source>
        <dbReference type="ARBA" id="ARBA00004370"/>
    </source>
</evidence>
<dbReference type="PANTHER" id="PTHR35603:SF2">
    <property type="entry name" value="OUTER MEMBRANE LIPOPROTEIN"/>
    <property type="match status" value="1"/>
</dbReference>
<dbReference type="EMBL" id="JBIGIC010000008">
    <property type="protein sequence ID" value="MFG6488249.1"/>
    <property type="molecule type" value="Genomic_DNA"/>
</dbReference>
<feature type="signal peptide" evidence="3">
    <location>
        <begin position="1"/>
        <end position="22"/>
    </location>
</feature>